<evidence type="ECO:0000313" key="12">
    <source>
        <dbReference type="Proteomes" id="UP000256900"/>
    </source>
</evidence>
<evidence type="ECO:0000256" key="8">
    <source>
        <dbReference type="ARBA" id="ARBA00024536"/>
    </source>
</evidence>
<dbReference type="Gene3D" id="3.40.50.1400">
    <property type="match status" value="2"/>
</dbReference>
<dbReference type="SUPFAM" id="SSF53800">
    <property type="entry name" value="Chelatase"/>
    <property type="match status" value="1"/>
</dbReference>
<dbReference type="Pfam" id="PF00762">
    <property type="entry name" value="Ferrochelatase"/>
    <property type="match status" value="1"/>
</dbReference>
<evidence type="ECO:0000256" key="6">
    <source>
        <dbReference type="ARBA" id="ARBA00023239"/>
    </source>
</evidence>
<protein>
    <recommendedName>
        <fullName evidence="9 10">Ferrochelatase</fullName>
        <ecNumber evidence="9 10">4.98.1.1</ecNumber>
    </recommendedName>
    <alternativeName>
        <fullName evidence="9">Heme synthase</fullName>
    </alternativeName>
    <alternativeName>
        <fullName evidence="9">Protoheme ferro-lyase</fullName>
    </alternativeName>
</protein>
<dbReference type="EC" id="4.98.1.1" evidence="9 10"/>
<reference evidence="11 12" key="1">
    <citation type="submission" date="2018-08" db="EMBL/GenBank/DDBJ databases">
        <title>Genomic Encyclopedia of Type Strains, Phase IV (KMG-IV): sequencing the most valuable type-strain genomes for metagenomic binning, comparative biology and taxonomic classification.</title>
        <authorList>
            <person name="Goeker M."/>
        </authorList>
    </citation>
    <scope>NUCLEOTIDE SEQUENCE [LARGE SCALE GENOMIC DNA]</scope>
    <source>
        <strain evidence="11 12">BW863</strain>
    </source>
</reference>
<dbReference type="GO" id="GO:0004325">
    <property type="term" value="F:ferrochelatase activity"/>
    <property type="evidence" value="ECO:0007669"/>
    <property type="project" value="UniProtKB-UniRule"/>
</dbReference>
<comment type="subcellular location">
    <subcellularLocation>
        <location evidence="9 10">Cytoplasm</location>
    </subcellularLocation>
</comment>
<dbReference type="OrthoDB" id="9809741at2"/>
<name>A0A3D9Z0F5_9HYPH</name>
<evidence type="ECO:0000256" key="4">
    <source>
        <dbReference type="ARBA" id="ARBA00023004"/>
    </source>
</evidence>
<dbReference type="InterPro" id="IPR001015">
    <property type="entry name" value="Ferrochelatase"/>
</dbReference>
<dbReference type="GO" id="GO:0005737">
    <property type="term" value="C:cytoplasm"/>
    <property type="evidence" value="ECO:0007669"/>
    <property type="project" value="UniProtKB-SubCell"/>
</dbReference>
<dbReference type="InterPro" id="IPR033644">
    <property type="entry name" value="Ferrochelatase_C"/>
</dbReference>
<evidence type="ECO:0000256" key="7">
    <source>
        <dbReference type="ARBA" id="ARBA00023244"/>
    </source>
</evidence>
<proteinExistence type="inferred from homology"/>
<dbReference type="CDD" id="cd03411">
    <property type="entry name" value="Ferrochelatase_N"/>
    <property type="match status" value="1"/>
</dbReference>
<feature type="binding site" evidence="9">
    <location>
        <position position="287"/>
    </location>
    <ligand>
        <name>Fe(2+)</name>
        <dbReference type="ChEBI" id="CHEBI:29033"/>
    </ligand>
</feature>
<dbReference type="Proteomes" id="UP000256900">
    <property type="component" value="Unassembled WGS sequence"/>
</dbReference>
<dbReference type="PANTHER" id="PTHR11108">
    <property type="entry name" value="FERROCHELATASE"/>
    <property type="match status" value="1"/>
</dbReference>
<dbReference type="FunFam" id="3.40.50.1400:FF:000002">
    <property type="entry name" value="Ferrochelatase"/>
    <property type="match status" value="1"/>
</dbReference>
<evidence type="ECO:0000256" key="9">
    <source>
        <dbReference type="HAMAP-Rule" id="MF_00323"/>
    </source>
</evidence>
<comment type="catalytic activity">
    <reaction evidence="9 10">
        <text>heme b + 2 H(+) = protoporphyrin IX + Fe(2+)</text>
        <dbReference type="Rhea" id="RHEA:22584"/>
        <dbReference type="ChEBI" id="CHEBI:15378"/>
        <dbReference type="ChEBI" id="CHEBI:29033"/>
        <dbReference type="ChEBI" id="CHEBI:57306"/>
        <dbReference type="ChEBI" id="CHEBI:60344"/>
        <dbReference type="EC" id="4.98.1.1"/>
    </reaction>
</comment>
<keyword evidence="5 9" id="KW-0350">Heme biosynthesis</keyword>
<keyword evidence="2 9" id="KW-0963">Cytoplasm</keyword>
<evidence type="ECO:0000256" key="3">
    <source>
        <dbReference type="ARBA" id="ARBA00022723"/>
    </source>
</evidence>
<keyword evidence="7 9" id="KW-0627">Porphyrin biosynthesis</keyword>
<comment type="function">
    <text evidence="9 10">Catalyzes the ferrous insertion into protoporphyrin IX.</text>
</comment>
<dbReference type="CDD" id="cd00419">
    <property type="entry name" value="Ferrochelatase_C"/>
    <property type="match status" value="1"/>
</dbReference>
<dbReference type="AlphaFoldDB" id="A0A3D9Z0F5"/>
<dbReference type="RefSeq" id="WP_115835764.1">
    <property type="nucleotide sequence ID" value="NZ_CP025086.1"/>
</dbReference>
<dbReference type="UniPathway" id="UPA00252">
    <property type="reaction ID" value="UER00325"/>
</dbReference>
<dbReference type="HAMAP" id="MF_00323">
    <property type="entry name" value="Ferrochelatase"/>
    <property type="match status" value="1"/>
</dbReference>
<comment type="catalytic activity">
    <reaction evidence="8">
        <text>Fe-coproporphyrin III + 2 H(+) = coproporphyrin III + Fe(2+)</text>
        <dbReference type="Rhea" id="RHEA:49572"/>
        <dbReference type="ChEBI" id="CHEBI:15378"/>
        <dbReference type="ChEBI" id="CHEBI:29033"/>
        <dbReference type="ChEBI" id="CHEBI:68438"/>
        <dbReference type="ChEBI" id="CHEBI:131725"/>
        <dbReference type="EC" id="4.99.1.9"/>
    </reaction>
    <physiologicalReaction direction="right-to-left" evidence="8">
        <dbReference type="Rhea" id="RHEA:49574"/>
    </physiologicalReaction>
</comment>
<dbReference type="PANTHER" id="PTHR11108:SF1">
    <property type="entry name" value="FERROCHELATASE, MITOCHONDRIAL"/>
    <property type="match status" value="1"/>
</dbReference>
<dbReference type="GO" id="GO:0046872">
    <property type="term" value="F:metal ion binding"/>
    <property type="evidence" value="ECO:0007669"/>
    <property type="project" value="UniProtKB-KW"/>
</dbReference>
<dbReference type="EMBL" id="QUMO01000002">
    <property type="protein sequence ID" value="REF87578.1"/>
    <property type="molecule type" value="Genomic_DNA"/>
</dbReference>
<keyword evidence="4 9" id="KW-0408">Iron</keyword>
<evidence type="ECO:0000256" key="1">
    <source>
        <dbReference type="ARBA" id="ARBA00007718"/>
    </source>
</evidence>
<evidence type="ECO:0000256" key="5">
    <source>
        <dbReference type="ARBA" id="ARBA00023133"/>
    </source>
</evidence>
<sequence>MNAPSEPKIGILLVNLGTPDATDFWSVRRYLKEFLSDPRVIEAPRWLWLPILNLIVLTTRPARSGKAYASIWNRIGEGSPLRAVTQAQAKKLAAWVAAGNLGAQPITEWGMRYGKPSIAEKLDRLTAVGCDRILIFPLYPQYSATTTATVGDAVFAALEKMRVQPALRIVPAYPDDPVYIAALAQSYRDFAGTLSFVPDTLLVSFHGLPQSYADRGDPYPQQCTATFTALAAALANDVKLTKMSFQSRFGRAEWLKPYTADMVQSLAREGRKNLVVMAPGFAADCVETLEEIDIENRHFFREAGGVNYATVPCLNDSVEGMSVIYHLVARELQGWT</sequence>
<comment type="pathway">
    <text evidence="9 10">Porphyrin-containing compound metabolism; protoheme biosynthesis; protoheme from protoporphyrin-IX: step 1/1.</text>
</comment>
<dbReference type="InterPro" id="IPR033659">
    <property type="entry name" value="Ferrochelatase_N"/>
</dbReference>
<comment type="similarity">
    <text evidence="1 9 10">Belongs to the ferrochelatase family.</text>
</comment>
<dbReference type="GO" id="GO:0006783">
    <property type="term" value="P:heme biosynthetic process"/>
    <property type="evidence" value="ECO:0007669"/>
    <property type="project" value="UniProtKB-UniRule"/>
</dbReference>
<keyword evidence="3 9" id="KW-0479">Metal-binding</keyword>
<keyword evidence="12" id="KW-1185">Reference proteome</keyword>
<accession>A0A3D9Z0F5</accession>
<evidence type="ECO:0000313" key="11">
    <source>
        <dbReference type="EMBL" id="REF87578.1"/>
    </source>
</evidence>
<evidence type="ECO:0000256" key="2">
    <source>
        <dbReference type="ARBA" id="ARBA00022490"/>
    </source>
</evidence>
<dbReference type="PROSITE" id="PS00534">
    <property type="entry name" value="FERROCHELATASE"/>
    <property type="match status" value="1"/>
</dbReference>
<gene>
    <name evidence="9" type="primary">hemH</name>
    <name evidence="11" type="ORF">DES32_1201</name>
</gene>
<feature type="binding site" evidence="9">
    <location>
        <position position="206"/>
    </location>
    <ligand>
        <name>Fe(2+)</name>
        <dbReference type="ChEBI" id="CHEBI:29033"/>
    </ligand>
</feature>
<evidence type="ECO:0000256" key="10">
    <source>
        <dbReference type="RuleBase" id="RU000607"/>
    </source>
</evidence>
<organism evidence="11 12">
    <name type="scientific">Methylovirgula ligni</name>
    <dbReference type="NCBI Taxonomy" id="569860"/>
    <lineage>
        <taxon>Bacteria</taxon>
        <taxon>Pseudomonadati</taxon>
        <taxon>Pseudomonadota</taxon>
        <taxon>Alphaproteobacteria</taxon>
        <taxon>Hyphomicrobiales</taxon>
        <taxon>Beijerinckiaceae</taxon>
        <taxon>Methylovirgula</taxon>
    </lineage>
</organism>
<comment type="caution">
    <text evidence="11">The sequence shown here is derived from an EMBL/GenBank/DDBJ whole genome shotgun (WGS) entry which is preliminary data.</text>
</comment>
<dbReference type="NCBIfam" id="TIGR00109">
    <property type="entry name" value="hemH"/>
    <property type="match status" value="1"/>
</dbReference>
<keyword evidence="6 9" id="KW-0456">Lyase</keyword>
<dbReference type="InterPro" id="IPR019772">
    <property type="entry name" value="Ferrochelatase_AS"/>
</dbReference>